<dbReference type="Proteomes" id="UP001633002">
    <property type="component" value="Unassembled WGS sequence"/>
</dbReference>
<keyword evidence="3 7" id="KW-0479">Metal-binding</keyword>
<dbReference type="PANTHER" id="PTHR24286">
    <property type="entry name" value="CYTOCHROME P450 26"/>
    <property type="match status" value="1"/>
</dbReference>
<comment type="caution">
    <text evidence="10">The sequence shown here is derived from an EMBL/GenBank/DDBJ whole genome shotgun (WGS) entry which is preliminary data.</text>
</comment>
<dbReference type="Gene3D" id="1.10.630.10">
    <property type="entry name" value="Cytochrome P450"/>
    <property type="match status" value="1"/>
</dbReference>
<protein>
    <recommendedName>
        <fullName evidence="12">Cytochrome P450</fullName>
    </recommendedName>
</protein>
<name>A0ABD3I310_9MARC</name>
<sequence length="500" mass="57526">MASSWSGLSFVFAKESYPTLITVLAVTVLWTLWSVSGYFRHRNRLPLPPGRSGLPFIGQTVEYLVAMSTADGIRQWVQKQVDKHGPIFRFRFIGYQVVILDQPEGNKFIFQNEGTSNHIFWPSPIFNLIGSHAVPVQTGERHKLIRRYLIKYFDHNAMSRYIRGVNRNAKRHFTNHWQGKEQLVGLNMTNLYTFSTICDLAMSLEEGPLMDKILEDFHAWAKGLFCLPINLPGFQYYKALKARRVILEVVGGLLEQRRKEIAEDRVSEASQTDILNSLLTVPDGEGNLFSDPFIKENLLVLLITGFDTSGGTLAMTLYFIAKNPHVYEEILKEQKSILERKRESGTDENDLTMEDISAMKYTWNVIQETIRLHPVLLGTYRKTVTDLEYKGYYIPKGWLLSWSNQHSHYNPEYFKDPLKFDPSRWETRPAPFTYLPFGGGPHTCLGNEFGKMSMLVYIHHLVQNYSWSLVDPNYDGPFIRDPLARTPDRVSINVKQVVAS</sequence>
<dbReference type="PANTHER" id="PTHR24286:SF384">
    <property type="entry name" value="P450, PUTATIVE (EUROFUNG)-RELATED"/>
    <property type="match status" value="1"/>
</dbReference>
<comment type="cofactor">
    <cofactor evidence="7">
        <name>heme</name>
        <dbReference type="ChEBI" id="CHEBI:30413"/>
    </cofactor>
</comment>
<feature type="transmembrane region" description="Helical" evidence="9">
    <location>
        <begin position="20"/>
        <end position="39"/>
    </location>
</feature>
<dbReference type="InterPro" id="IPR017972">
    <property type="entry name" value="Cyt_P450_CS"/>
</dbReference>
<evidence type="ECO:0000256" key="7">
    <source>
        <dbReference type="PIRSR" id="PIRSR602401-1"/>
    </source>
</evidence>
<dbReference type="SUPFAM" id="SSF48264">
    <property type="entry name" value="Cytochrome P450"/>
    <property type="match status" value="1"/>
</dbReference>
<keyword evidence="11" id="KW-1185">Reference proteome</keyword>
<dbReference type="InterPro" id="IPR036396">
    <property type="entry name" value="Cyt_P450_sf"/>
</dbReference>
<evidence type="ECO:0000256" key="5">
    <source>
        <dbReference type="ARBA" id="ARBA00023004"/>
    </source>
</evidence>
<evidence type="ECO:0000313" key="11">
    <source>
        <dbReference type="Proteomes" id="UP001633002"/>
    </source>
</evidence>
<gene>
    <name evidence="10" type="ORF">R1sor_011223</name>
</gene>
<keyword evidence="9" id="KW-1133">Transmembrane helix</keyword>
<proteinExistence type="inferred from homology"/>
<dbReference type="GO" id="GO:0046872">
    <property type="term" value="F:metal ion binding"/>
    <property type="evidence" value="ECO:0007669"/>
    <property type="project" value="UniProtKB-KW"/>
</dbReference>
<evidence type="ECO:0000256" key="1">
    <source>
        <dbReference type="ARBA" id="ARBA00010617"/>
    </source>
</evidence>
<evidence type="ECO:0000256" key="8">
    <source>
        <dbReference type="RuleBase" id="RU000461"/>
    </source>
</evidence>
<dbReference type="AlphaFoldDB" id="A0ABD3I310"/>
<keyword evidence="2 7" id="KW-0349">Heme</keyword>
<evidence type="ECO:0000256" key="3">
    <source>
        <dbReference type="ARBA" id="ARBA00022723"/>
    </source>
</evidence>
<keyword evidence="9" id="KW-0472">Membrane</keyword>
<dbReference type="EMBL" id="JBJQOH010000002">
    <property type="protein sequence ID" value="KAL3697147.1"/>
    <property type="molecule type" value="Genomic_DNA"/>
</dbReference>
<organism evidence="10 11">
    <name type="scientific">Riccia sorocarpa</name>
    <dbReference type="NCBI Taxonomy" id="122646"/>
    <lineage>
        <taxon>Eukaryota</taxon>
        <taxon>Viridiplantae</taxon>
        <taxon>Streptophyta</taxon>
        <taxon>Embryophyta</taxon>
        <taxon>Marchantiophyta</taxon>
        <taxon>Marchantiopsida</taxon>
        <taxon>Marchantiidae</taxon>
        <taxon>Marchantiales</taxon>
        <taxon>Ricciaceae</taxon>
        <taxon>Riccia</taxon>
    </lineage>
</organism>
<evidence type="ECO:0000313" key="10">
    <source>
        <dbReference type="EMBL" id="KAL3697147.1"/>
    </source>
</evidence>
<keyword evidence="6 8" id="KW-0503">Monooxygenase</keyword>
<dbReference type="PROSITE" id="PS00086">
    <property type="entry name" value="CYTOCHROME_P450"/>
    <property type="match status" value="1"/>
</dbReference>
<evidence type="ECO:0000256" key="6">
    <source>
        <dbReference type="ARBA" id="ARBA00023033"/>
    </source>
</evidence>
<dbReference type="PRINTS" id="PR00463">
    <property type="entry name" value="EP450I"/>
</dbReference>
<keyword evidence="5 7" id="KW-0408">Iron</keyword>
<dbReference type="InterPro" id="IPR002401">
    <property type="entry name" value="Cyt_P450_E_grp-I"/>
</dbReference>
<keyword evidence="9" id="KW-0812">Transmembrane</keyword>
<feature type="transmembrane region" description="Helical" evidence="9">
    <location>
        <begin position="298"/>
        <end position="321"/>
    </location>
</feature>
<evidence type="ECO:0008006" key="12">
    <source>
        <dbReference type="Google" id="ProtNLM"/>
    </source>
</evidence>
<dbReference type="GO" id="GO:0004497">
    <property type="term" value="F:monooxygenase activity"/>
    <property type="evidence" value="ECO:0007669"/>
    <property type="project" value="UniProtKB-KW"/>
</dbReference>
<evidence type="ECO:0000256" key="4">
    <source>
        <dbReference type="ARBA" id="ARBA00023002"/>
    </source>
</evidence>
<feature type="binding site" description="axial binding residue" evidence="7">
    <location>
        <position position="444"/>
    </location>
    <ligand>
        <name>heme</name>
        <dbReference type="ChEBI" id="CHEBI:30413"/>
    </ligand>
    <ligandPart>
        <name>Fe</name>
        <dbReference type="ChEBI" id="CHEBI:18248"/>
    </ligandPart>
</feature>
<accession>A0ABD3I310</accession>
<reference evidence="10 11" key="1">
    <citation type="submission" date="2024-09" db="EMBL/GenBank/DDBJ databases">
        <title>Chromosome-scale assembly of Riccia sorocarpa.</title>
        <authorList>
            <person name="Paukszto L."/>
        </authorList>
    </citation>
    <scope>NUCLEOTIDE SEQUENCE [LARGE SCALE GENOMIC DNA]</scope>
    <source>
        <strain evidence="10">LP-2024</strain>
        <tissue evidence="10">Aerial parts of the thallus</tissue>
    </source>
</reference>
<dbReference type="Pfam" id="PF00067">
    <property type="entry name" value="p450"/>
    <property type="match status" value="1"/>
</dbReference>
<dbReference type="InterPro" id="IPR001128">
    <property type="entry name" value="Cyt_P450"/>
</dbReference>
<dbReference type="CDD" id="cd11043">
    <property type="entry name" value="CYP90-like"/>
    <property type="match status" value="1"/>
</dbReference>
<comment type="similarity">
    <text evidence="1 8">Belongs to the cytochrome P450 family.</text>
</comment>
<keyword evidence="4 8" id="KW-0560">Oxidoreductase</keyword>
<evidence type="ECO:0000256" key="2">
    <source>
        <dbReference type="ARBA" id="ARBA00022617"/>
    </source>
</evidence>
<evidence type="ECO:0000256" key="9">
    <source>
        <dbReference type="SAM" id="Phobius"/>
    </source>
</evidence>
<dbReference type="PRINTS" id="PR00385">
    <property type="entry name" value="P450"/>
</dbReference>